<proteinExistence type="predicted"/>
<evidence type="ECO:0000313" key="2">
    <source>
        <dbReference type="Proteomes" id="UP000231632"/>
    </source>
</evidence>
<accession>A0A1L8CK73</accession>
<sequence>MAHTIQQVIENAKAEFIEQQSNYEYPEDLIAEIADSSVPFYYNQIAEIAQSDIALMLDEPELGAASGDNFRGMENTPVAYIAANIYERVQQELFELLYEIQNQREAA</sequence>
<reference evidence="1 2" key="1">
    <citation type="journal article" date="2017" name="Arch. Microbiol.">
        <title>Mariprofundus micogutta sp. nov., a novel iron-oxidizing zetaproteobacterium isolated from a deep-sea hydrothermal field at the Bayonnaise knoll of the Izu-Ogasawara arc, and a description of Mariprofundales ord. nov. and Zetaproteobacteria classis nov.</title>
        <authorList>
            <person name="Makita H."/>
            <person name="Tanaka E."/>
            <person name="Mitsunobu S."/>
            <person name="Miyazaki M."/>
            <person name="Nunoura T."/>
            <person name="Uematsu K."/>
            <person name="Takaki Y."/>
            <person name="Nishi S."/>
            <person name="Shimamura S."/>
            <person name="Takai K."/>
        </authorList>
    </citation>
    <scope>NUCLEOTIDE SEQUENCE [LARGE SCALE GENOMIC DNA]</scope>
    <source>
        <strain evidence="1 2">ET2</strain>
    </source>
</reference>
<keyword evidence="2" id="KW-1185">Reference proteome</keyword>
<protein>
    <submittedName>
        <fullName evidence="1">Uncharacterized protein</fullName>
    </submittedName>
</protein>
<dbReference type="InterPro" id="IPR036207">
    <property type="entry name" value="B-form_Ocr"/>
</dbReference>
<organism evidence="1 2">
    <name type="scientific">Mariprofundus micogutta</name>
    <dbReference type="NCBI Taxonomy" id="1921010"/>
    <lineage>
        <taxon>Bacteria</taxon>
        <taxon>Pseudomonadati</taxon>
        <taxon>Pseudomonadota</taxon>
        <taxon>Candidatius Mariprofundia</taxon>
        <taxon>Mariprofundales</taxon>
        <taxon>Mariprofundaceae</taxon>
        <taxon>Mariprofundus</taxon>
    </lineage>
</organism>
<name>A0A1L8CK73_9PROT</name>
<comment type="caution">
    <text evidence="1">The sequence shown here is derived from an EMBL/GenBank/DDBJ whole genome shotgun (WGS) entry which is preliminary data.</text>
</comment>
<evidence type="ECO:0000313" key="1">
    <source>
        <dbReference type="EMBL" id="GAV19300.1"/>
    </source>
</evidence>
<dbReference type="RefSeq" id="WP_072658478.1">
    <property type="nucleotide sequence ID" value="NZ_BDFD01000001.1"/>
</dbReference>
<gene>
    <name evidence="1" type="ORF">MMIC_P0234</name>
</gene>
<dbReference type="Proteomes" id="UP000231632">
    <property type="component" value="Unassembled WGS sequence"/>
</dbReference>
<dbReference type="AlphaFoldDB" id="A0A1L8CK73"/>
<dbReference type="EMBL" id="BDFD01000001">
    <property type="protein sequence ID" value="GAV19300.1"/>
    <property type="molecule type" value="Genomic_DNA"/>
</dbReference>
<dbReference type="Gene3D" id="1.20.120.780">
    <property type="entry name" value="DNA mimic ocr"/>
    <property type="match status" value="1"/>
</dbReference>